<accession>A0AAV3NHS5</accession>
<dbReference type="PANTHER" id="PTHR48475:SF1">
    <property type="entry name" value="RNASE H TYPE-1 DOMAIN-CONTAINING PROTEIN"/>
    <property type="match status" value="1"/>
</dbReference>
<evidence type="ECO:0000313" key="4">
    <source>
        <dbReference type="Proteomes" id="UP001454036"/>
    </source>
</evidence>
<protein>
    <recommendedName>
        <fullName evidence="2">RNase H type-1 domain-containing protein</fullName>
    </recommendedName>
</protein>
<dbReference type="GO" id="GO:0003676">
    <property type="term" value="F:nucleic acid binding"/>
    <property type="evidence" value="ECO:0007669"/>
    <property type="project" value="InterPro"/>
</dbReference>
<dbReference type="InterPro" id="IPR043128">
    <property type="entry name" value="Rev_trsase/Diguanyl_cyclase"/>
</dbReference>
<dbReference type="AlphaFoldDB" id="A0AAV3NHS5"/>
<evidence type="ECO:0000256" key="1">
    <source>
        <dbReference type="SAM" id="MobiDB-lite"/>
    </source>
</evidence>
<dbReference type="SUPFAM" id="SSF56672">
    <property type="entry name" value="DNA/RNA polymerases"/>
    <property type="match status" value="1"/>
</dbReference>
<dbReference type="InterPro" id="IPR002156">
    <property type="entry name" value="RNaseH_domain"/>
</dbReference>
<comment type="caution">
    <text evidence="3">The sequence shown here is derived from an EMBL/GenBank/DDBJ whole genome shotgun (WGS) entry which is preliminary data.</text>
</comment>
<dbReference type="PANTHER" id="PTHR48475">
    <property type="entry name" value="RIBONUCLEASE H"/>
    <property type="match status" value="1"/>
</dbReference>
<feature type="domain" description="RNase H type-1" evidence="2">
    <location>
        <begin position="67"/>
        <end position="178"/>
    </location>
</feature>
<dbReference type="InterPro" id="IPR036397">
    <property type="entry name" value="RNaseH_sf"/>
</dbReference>
<sequence>MKAPRSHIEVQRLAGCLVALNRFISRLEDRNLPFFRKLRQASKDEFTWDEEYAQTFEELKDYLSNPKGSDAGILIQGPEGLQLEYALRFSFKTTNNEAEYEAMVAGLLLAQSLNITWMVVRGDSKMVIEQIRGDCGVKSESLQKYYAKTTSLTTKFDYLVFKHIPRQENEHANHLSRLATTYYEDIPMGVDIEHREKPIHEEIRACPRGQEEKIREDPSSSSWLQGSYPKTKLKPGNCRVGAINSKYSKTNYTKSRSWNS</sequence>
<dbReference type="Gene3D" id="3.30.420.10">
    <property type="entry name" value="Ribonuclease H-like superfamily/Ribonuclease H"/>
    <property type="match status" value="1"/>
</dbReference>
<dbReference type="SUPFAM" id="SSF53098">
    <property type="entry name" value="Ribonuclease H-like"/>
    <property type="match status" value="1"/>
</dbReference>
<dbReference type="GO" id="GO:0004523">
    <property type="term" value="F:RNA-DNA hybrid ribonuclease activity"/>
    <property type="evidence" value="ECO:0007669"/>
    <property type="project" value="InterPro"/>
</dbReference>
<feature type="compositionally biased region" description="Basic and acidic residues" evidence="1">
    <location>
        <begin position="208"/>
        <end position="218"/>
    </location>
</feature>
<dbReference type="Proteomes" id="UP001454036">
    <property type="component" value="Unassembled WGS sequence"/>
</dbReference>
<evidence type="ECO:0000313" key="3">
    <source>
        <dbReference type="EMBL" id="GAA0138493.1"/>
    </source>
</evidence>
<name>A0AAV3NHS5_LITER</name>
<dbReference type="EMBL" id="BAABME010000015">
    <property type="protein sequence ID" value="GAA0138493.1"/>
    <property type="molecule type" value="Genomic_DNA"/>
</dbReference>
<organism evidence="3 4">
    <name type="scientific">Lithospermum erythrorhizon</name>
    <name type="common">Purple gromwell</name>
    <name type="synonym">Lithospermum officinale var. erythrorhizon</name>
    <dbReference type="NCBI Taxonomy" id="34254"/>
    <lineage>
        <taxon>Eukaryota</taxon>
        <taxon>Viridiplantae</taxon>
        <taxon>Streptophyta</taxon>
        <taxon>Embryophyta</taxon>
        <taxon>Tracheophyta</taxon>
        <taxon>Spermatophyta</taxon>
        <taxon>Magnoliopsida</taxon>
        <taxon>eudicotyledons</taxon>
        <taxon>Gunneridae</taxon>
        <taxon>Pentapetalae</taxon>
        <taxon>asterids</taxon>
        <taxon>lamiids</taxon>
        <taxon>Boraginales</taxon>
        <taxon>Boraginaceae</taxon>
        <taxon>Boraginoideae</taxon>
        <taxon>Lithospermeae</taxon>
        <taxon>Lithospermum</taxon>
    </lineage>
</organism>
<dbReference type="CDD" id="cd09279">
    <property type="entry name" value="RNase_HI_like"/>
    <property type="match status" value="1"/>
</dbReference>
<dbReference type="InterPro" id="IPR043502">
    <property type="entry name" value="DNA/RNA_pol_sf"/>
</dbReference>
<reference evidence="3 4" key="1">
    <citation type="submission" date="2024-01" db="EMBL/GenBank/DDBJ databases">
        <title>The complete chloroplast genome sequence of Lithospermum erythrorhizon: insights into the phylogenetic relationship among Boraginaceae species and the maternal lineages of purple gromwells.</title>
        <authorList>
            <person name="Okada T."/>
            <person name="Watanabe K."/>
        </authorList>
    </citation>
    <scope>NUCLEOTIDE SEQUENCE [LARGE SCALE GENOMIC DNA]</scope>
</reference>
<feature type="region of interest" description="Disordered" evidence="1">
    <location>
        <begin position="208"/>
        <end position="230"/>
    </location>
</feature>
<dbReference type="Gene3D" id="3.30.70.270">
    <property type="match status" value="1"/>
</dbReference>
<dbReference type="Pfam" id="PF13456">
    <property type="entry name" value="RVT_3"/>
    <property type="match status" value="1"/>
</dbReference>
<keyword evidence="4" id="KW-1185">Reference proteome</keyword>
<gene>
    <name evidence="3" type="ORF">LIER_00231</name>
</gene>
<evidence type="ECO:0000259" key="2">
    <source>
        <dbReference type="Pfam" id="PF13456"/>
    </source>
</evidence>
<dbReference type="InterPro" id="IPR012337">
    <property type="entry name" value="RNaseH-like_sf"/>
</dbReference>
<proteinExistence type="predicted"/>